<feature type="region of interest" description="Disordered" evidence="1">
    <location>
        <begin position="115"/>
        <end position="151"/>
    </location>
</feature>
<protein>
    <submittedName>
        <fullName evidence="2">Uncharacterized protein</fullName>
    </submittedName>
</protein>
<name>A0ABR4E1J4_9PEZI</name>
<sequence length="175" mass="19168">MCVGHPKRHPCQHTSVTYNHCVAAHFDGATRVTTPCHNTTYAAPIDTESKCTNQLCFFEELGGSWICCKCGNGPNYVGWCTFDNPRTEVNAITQQVEQVTKCDHCCCWNCTPYSTSGQGGSSHGGPSKRGGSSKHKHHKSSKHGGSSSQGYQWIEMDYSSKGGSSGHKKRKHKEK</sequence>
<reference evidence="2 3" key="1">
    <citation type="submission" date="2024-03" db="EMBL/GenBank/DDBJ databases">
        <title>A high-quality draft genome sequence of Diaporthe vaccinii, a causative agent of upright dieback and viscid rot disease in cranberry plants.</title>
        <authorList>
            <person name="Sarrasin M."/>
            <person name="Lang B.F."/>
            <person name="Burger G."/>
        </authorList>
    </citation>
    <scope>NUCLEOTIDE SEQUENCE [LARGE SCALE GENOMIC DNA]</scope>
    <source>
        <strain evidence="2 3">IS7</strain>
    </source>
</reference>
<evidence type="ECO:0000313" key="3">
    <source>
        <dbReference type="Proteomes" id="UP001600888"/>
    </source>
</evidence>
<evidence type="ECO:0000256" key="1">
    <source>
        <dbReference type="SAM" id="MobiDB-lite"/>
    </source>
</evidence>
<feature type="compositionally biased region" description="Basic residues" evidence="1">
    <location>
        <begin position="131"/>
        <end position="142"/>
    </location>
</feature>
<proteinExistence type="predicted"/>
<comment type="caution">
    <text evidence="2">The sequence shown here is derived from an EMBL/GenBank/DDBJ whole genome shotgun (WGS) entry which is preliminary data.</text>
</comment>
<dbReference type="Proteomes" id="UP001600888">
    <property type="component" value="Unassembled WGS sequence"/>
</dbReference>
<keyword evidence="3" id="KW-1185">Reference proteome</keyword>
<dbReference type="EMBL" id="JBAWTH010000119">
    <property type="protein sequence ID" value="KAL2276281.1"/>
    <property type="molecule type" value="Genomic_DNA"/>
</dbReference>
<organism evidence="2 3">
    <name type="scientific">Diaporthe vaccinii</name>
    <dbReference type="NCBI Taxonomy" id="105482"/>
    <lineage>
        <taxon>Eukaryota</taxon>
        <taxon>Fungi</taxon>
        <taxon>Dikarya</taxon>
        <taxon>Ascomycota</taxon>
        <taxon>Pezizomycotina</taxon>
        <taxon>Sordariomycetes</taxon>
        <taxon>Sordariomycetidae</taxon>
        <taxon>Diaporthales</taxon>
        <taxon>Diaporthaceae</taxon>
        <taxon>Diaporthe</taxon>
        <taxon>Diaporthe eres species complex</taxon>
    </lineage>
</organism>
<evidence type="ECO:0000313" key="2">
    <source>
        <dbReference type="EMBL" id="KAL2276281.1"/>
    </source>
</evidence>
<gene>
    <name evidence="2" type="ORF">FJTKL_01043</name>
</gene>
<accession>A0ABR4E1J4</accession>